<dbReference type="InterPro" id="IPR006145">
    <property type="entry name" value="PsdUridine_synth_RsuA/RluA"/>
</dbReference>
<dbReference type="InterPro" id="IPR020103">
    <property type="entry name" value="PsdUridine_synth_cat_dom_sf"/>
</dbReference>
<dbReference type="InterPro" id="IPR018496">
    <property type="entry name" value="PsdUridine_synth_RsuA/RluB_CS"/>
</dbReference>
<dbReference type="Gene3D" id="3.30.70.1560">
    <property type="entry name" value="Alpha-L RNA-binding motif"/>
    <property type="match status" value="1"/>
</dbReference>
<dbReference type="GO" id="GO:0140098">
    <property type="term" value="F:catalytic activity, acting on RNA"/>
    <property type="evidence" value="ECO:0007669"/>
    <property type="project" value="UniProtKB-ARBA"/>
</dbReference>
<name>A0AAC9U1H5_9GAMM</name>
<keyword evidence="2 3" id="KW-0413">Isomerase</keyword>
<dbReference type="GO" id="GO:0003723">
    <property type="term" value="F:RNA binding"/>
    <property type="evidence" value="ECO:0007669"/>
    <property type="project" value="InterPro"/>
</dbReference>
<dbReference type="GO" id="GO:0001522">
    <property type="term" value="P:pseudouridine synthesis"/>
    <property type="evidence" value="ECO:0007669"/>
    <property type="project" value="InterPro"/>
</dbReference>
<dbReference type="EMBL" id="CP022272">
    <property type="protein sequence ID" value="ASJ97167.1"/>
    <property type="molecule type" value="Genomic_DNA"/>
</dbReference>
<gene>
    <name evidence="6" type="ORF">CFF01_11535</name>
</gene>
<dbReference type="InterPro" id="IPR020094">
    <property type="entry name" value="TruA/RsuA/RluB/E/F_N"/>
</dbReference>
<dbReference type="CDD" id="cd02566">
    <property type="entry name" value="PseudoU_synth_RluE"/>
    <property type="match status" value="1"/>
</dbReference>
<reference evidence="6 7" key="1">
    <citation type="submission" date="2017-06" db="EMBL/GenBank/DDBJ databases">
        <title>Complete genome sequence of Shewanella marisflavi EP1 associated with anaerobic 2,4-dinitrotoluene reduction and salt tolerance.</title>
        <authorList>
            <person name="Huang J."/>
        </authorList>
    </citation>
    <scope>NUCLEOTIDE SEQUENCE [LARGE SCALE GENOMIC DNA]</scope>
    <source>
        <strain evidence="6 7">EP1</strain>
    </source>
</reference>
<dbReference type="EC" id="5.4.99.-" evidence="3"/>
<dbReference type="AlphaFoldDB" id="A0AAC9U1H5"/>
<dbReference type="NCBIfam" id="NF008487">
    <property type="entry name" value="PRK11394.1"/>
    <property type="match status" value="1"/>
</dbReference>
<evidence type="ECO:0000256" key="4">
    <source>
        <dbReference type="SAM" id="MobiDB-lite"/>
    </source>
</evidence>
<dbReference type="InterPro" id="IPR050343">
    <property type="entry name" value="RsuA_PseudoU_synthase"/>
</dbReference>
<dbReference type="SUPFAM" id="SSF55120">
    <property type="entry name" value="Pseudouridine synthase"/>
    <property type="match status" value="1"/>
</dbReference>
<dbReference type="PROSITE" id="PS01149">
    <property type="entry name" value="PSI_RSU"/>
    <property type="match status" value="1"/>
</dbReference>
<dbReference type="InterPro" id="IPR042092">
    <property type="entry name" value="PsdUridine_s_RsuA/RluB/E/F_cat"/>
</dbReference>
<dbReference type="Gene3D" id="3.30.70.580">
    <property type="entry name" value="Pseudouridine synthase I, catalytic domain, N-terminal subdomain"/>
    <property type="match status" value="1"/>
</dbReference>
<evidence type="ECO:0000313" key="7">
    <source>
        <dbReference type="Proteomes" id="UP000198233"/>
    </source>
</evidence>
<dbReference type="GO" id="GO:0009982">
    <property type="term" value="F:pseudouridine synthase activity"/>
    <property type="evidence" value="ECO:0007669"/>
    <property type="project" value="InterPro"/>
</dbReference>
<dbReference type="Pfam" id="PF00849">
    <property type="entry name" value="PseudoU_synth_2"/>
    <property type="match status" value="1"/>
</dbReference>
<evidence type="ECO:0000256" key="3">
    <source>
        <dbReference type="RuleBase" id="RU003887"/>
    </source>
</evidence>
<proteinExistence type="inferred from homology"/>
<feature type="region of interest" description="Disordered" evidence="4">
    <location>
        <begin position="19"/>
        <end position="66"/>
    </location>
</feature>
<dbReference type="KEGG" id="smav:CFF01_11535"/>
<feature type="domain" description="Pseudouridine synthase RsuA/RluA-like" evidence="5">
    <location>
        <begin position="69"/>
        <end position="213"/>
    </location>
</feature>
<evidence type="ECO:0000256" key="2">
    <source>
        <dbReference type="ARBA" id="ARBA00023235"/>
    </source>
</evidence>
<evidence type="ECO:0000313" key="6">
    <source>
        <dbReference type="EMBL" id="ASJ97167.1"/>
    </source>
</evidence>
<accession>A0AAC9U1H5</accession>
<dbReference type="Proteomes" id="UP000198233">
    <property type="component" value="Chromosome"/>
</dbReference>
<feature type="compositionally biased region" description="Polar residues" evidence="4">
    <location>
        <begin position="31"/>
        <end position="41"/>
    </location>
</feature>
<comment type="similarity">
    <text evidence="1 3">Belongs to the pseudouridine synthase RsuA family.</text>
</comment>
<dbReference type="InterPro" id="IPR000748">
    <property type="entry name" value="PsdUridine_synth_RsuA/RluB/E/F"/>
</dbReference>
<organism evidence="6 7">
    <name type="scientific">Shewanella marisflavi</name>
    <dbReference type="NCBI Taxonomy" id="260364"/>
    <lineage>
        <taxon>Bacteria</taxon>
        <taxon>Pseudomonadati</taxon>
        <taxon>Pseudomonadota</taxon>
        <taxon>Gammaproteobacteria</taxon>
        <taxon>Alteromonadales</taxon>
        <taxon>Shewanellaceae</taxon>
        <taxon>Shewanella</taxon>
    </lineage>
</organism>
<dbReference type="PANTHER" id="PTHR47683:SF2">
    <property type="entry name" value="RNA-BINDING S4 DOMAIN-CONTAINING PROTEIN"/>
    <property type="match status" value="1"/>
</dbReference>
<dbReference type="NCBIfam" id="TIGR00093">
    <property type="entry name" value="pseudouridine synthase"/>
    <property type="match status" value="1"/>
</dbReference>
<evidence type="ECO:0000259" key="5">
    <source>
        <dbReference type="Pfam" id="PF00849"/>
    </source>
</evidence>
<sequence length="245" mass="27881">MHSTMSALAYTTPEVCHLSQTKPTKSKITRRSQGPKTSSAVNPKGKPRLHKPGKFTSKKPKPRPENPIIVLFNKPFDVLCQFTDDQGRKTLKDFIPIEGVYAAGRLDRDSEGLLLLTNDGVLQSRITEPKKKTYKTYWVQVEGIPTDEAIEALRNGVNLKDGPTLPANVTRMPQPDIWPRTPPVRERQQIPTSWLSIEICEGRNRQVRRMTAHVGYPTLRLIRYKIGQWCLDEIKNGEYRVLPQS</sequence>
<feature type="compositionally biased region" description="Basic residues" evidence="4">
    <location>
        <begin position="45"/>
        <end position="61"/>
    </location>
</feature>
<evidence type="ECO:0000256" key="1">
    <source>
        <dbReference type="ARBA" id="ARBA00008348"/>
    </source>
</evidence>
<dbReference type="GO" id="GO:0006364">
    <property type="term" value="P:rRNA processing"/>
    <property type="evidence" value="ECO:0007669"/>
    <property type="project" value="UniProtKB-ARBA"/>
</dbReference>
<dbReference type="PANTHER" id="PTHR47683">
    <property type="entry name" value="PSEUDOURIDINE SYNTHASE FAMILY PROTEIN-RELATED"/>
    <property type="match status" value="1"/>
</dbReference>
<protein>
    <recommendedName>
        <fullName evidence="3">Pseudouridine synthase</fullName>
        <ecNumber evidence="3">5.4.99.-</ecNumber>
    </recommendedName>
</protein>